<gene>
    <name evidence="1" type="ORF">MNB_SV-4-790</name>
</gene>
<organism evidence="1">
    <name type="scientific">hydrothermal vent metagenome</name>
    <dbReference type="NCBI Taxonomy" id="652676"/>
    <lineage>
        <taxon>unclassified sequences</taxon>
        <taxon>metagenomes</taxon>
        <taxon>ecological metagenomes</taxon>
    </lineage>
</organism>
<proteinExistence type="predicted"/>
<reference evidence="1" key="1">
    <citation type="submission" date="2016-10" db="EMBL/GenBank/DDBJ databases">
        <authorList>
            <person name="de Groot N.N."/>
        </authorList>
    </citation>
    <scope>NUCLEOTIDE SEQUENCE</scope>
</reference>
<evidence type="ECO:0008006" key="2">
    <source>
        <dbReference type="Google" id="ProtNLM"/>
    </source>
</evidence>
<sequence length="53" mass="6463">MVDSPYQYRKSIYFNHDNIRDMVYKGYTIVYEINSEENRLELLSIFNQNLPDL</sequence>
<protein>
    <recommendedName>
        <fullName evidence="2">Death on curing protein, Doc toxin</fullName>
    </recommendedName>
</protein>
<name>A0A1W1E9Z0_9ZZZZ</name>
<accession>A0A1W1E9Z0</accession>
<evidence type="ECO:0000313" key="1">
    <source>
        <dbReference type="EMBL" id="SFV90748.1"/>
    </source>
</evidence>
<dbReference type="EMBL" id="FPIB01000022">
    <property type="protein sequence ID" value="SFV90748.1"/>
    <property type="molecule type" value="Genomic_DNA"/>
</dbReference>
<dbReference type="AlphaFoldDB" id="A0A1W1E9Z0"/>